<feature type="compositionally biased region" description="Low complexity" evidence="1">
    <location>
        <begin position="848"/>
        <end position="859"/>
    </location>
</feature>
<dbReference type="Proteomes" id="UP000018467">
    <property type="component" value="Unassembled WGS sequence"/>
</dbReference>
<feature type="compositionally biased region" description="Polar residues" evidence="1">
    <location>
        <begin position="218"/>
        <end position="229"/>
    </location>
</feature>
<feature type="region of interest" description="Disordered" evidence="1">
    <location>
        <begin position="993"/>
        <end position="1018"/>
    </location>
</feature>
<evidence type="ECO:0000259" key="2">
    <source>
        <dbReference type="PROSITE" id="PS50172"/>
    </source>
</evidence>
<dbReference type="GO" id="GO:0000278">
    <property type="term" value="P:mitotic cell cycle"/>
    <property type="evidence" value="ECO:0007669"/>
    <property type="project" value="TreeGrafter"/>
</dbReference>
<feature type="compositionally biased region" description="Polar residues" evidence="1">
    <location>
        <begin position="823"/>
        <end position="836"/>
    </location>
</feature>
<dbReference type="Bgee" id="ENSAMXG00000003815">
    <property type="expression patterns" value="Expressed in testis and 7 other cell types or tissues"/>
</dbReference>
<dbReference type="PANTHER" id="PTHR14625:SF3">
    <property type="entry name" value="MICROCEPHALIN"/>
    <property type="match status" value="1"/>
</dbReference>
<feature type="compositionally biased region" description="Polar residues" evidence="1">
    <location>
        <begin position="664"/>
        <end position="674"/>
    </location>
</feature>
<feature type="region of interest" description="Disordered" evidence="1">
    <location>
        <begin position="496"/>
        <end position="525"/>
    </location>
</feature>
<reference evidence="3" key="3">
    <citation type="submission" date="2025-08" db="UniProtKB">
        <authorList>
            <consortium name="Ensembl"/>
        </authorList>
    </citation>
    <scope>IDENTIFICATION</scope>
</reference>
<dbReference type="CDD" id="cd17716">
    <property type="entry name" value="BRCT_microcephalin_rpt1"/>
    <property type="match status" value="1"/>
</dbReference>
<reference evidence="4" key="2">
    <citation type="journal article" date="2014" name="Nat. Commun.">
        <title>The cavefish genome reveals candidate genes for eye loss.</title>
        <authorList>
            <person name="McGaugh S.E."/>
            <person name="Gross J.B."/>
            <person name="Aken B."/>
            <person name="Blin M."/>
            <person name="Borowsky R."/>
            <person name="Chalopin D."/>
            <person name="Hinaux H."/>
            <person name="Jeffery W.R."/>
            <person name="Keene A."/>
            <person name="Ma L."/>
            <person name="Minx P."/>
            <person name="Murphy D."/>
            <person name="O'Quin K.E."/>
            <person name="Retaux S."/>
            <person name="Rohner N."/>
            <person name="Searle S.M."/>
            <person name="Stahl B.A."/>
            <person name="Tabin C."/>
            <person name="Volff J.N."/>
            <person name="Yoshizawa M."/>
            <person name="Warren W.C."/>
        </authorList>
    </citation>
    <scope>NUCLEOTIDE SEQUENCE [LARGE SCALE GENOMIC DNA]</scope>
    <source>
        <strain evidence="4">female</strain>
    </source>
</reference>
<reference evidence="3" key="4">
    <citation type="submission" date="2025-09" db="UniProtKB">
        <authorList>
            <consortium name="Ensembl"/>
        </authorList>
    </citation>
    <scope>IDENTIFICATION</scope>
</reference>
<feature type="compositionally biased region" description="Polar residues" evidence="1">
    <location>
        <begin position="396"/>
        <end position="416"/>
    </location>
</feature>
<dbReference type="PANTHER" id="PTHR14625">
    <property type="entry name" value="MICROCEPHALIN"/>
    <property type="match status" value="1"/>
</dbReference>
<dbReference type="InterPro" id="IPR001357">
    <property type="entry name" value="BRCT_dom"/>
</dbReference>
<feature type="compositionally biased region" description="Low complexity" evidence="1">
    <location>
        <begin position="724"/>
        <end position="735"/>
    </location>
</feature>
<feature type="compositionally biased region" description="Basic and acidic residues" evidence="1">
    <location>
        <begin position="638"/>
        <end position="648"/>
    </location>
</feature>
<reference evidence="4" key="1">
    <citation type="submission" date="2013-03" db="EMBL/GenBank/DDBJ databases">
        <authorList>
            <person name="Jeffery W."/>
            <person name="Warren W."/>
            <person name="Wilson R.K."/>
        </authorList>
    </citation>
    <scope>NUCLEOTIDE SEQUENCE</scope>
    <source>
        <strain evidence="4">female</strain>
    </source>
</reference>
<feature type="region of interest" description="Disordered" evidence="1">
    <location>
        <begin position="788"/>
        <end position="891"/>
    </location>
</feature>
<evidence type="ECO:0000313" key="4">
    <source>
        <dbReference type="Proteomes" id="UP000018467"/>
    </source>
</evidence>
<sequence length="1271" mass="142122">MTTSRISPSVLKDVVAYVDVWSASKTENYSDPFIQQLQELGAKVSKTFNKQVTHVVFKHGHQSTWNKAKKMGVKIVSVHWVARCKETVEHAEEALYPAHHEESKLSQLKKRTHRCMQPRNAPVSTPKQLKRKLDKMMEDLARSSPVGKSSSHHFLVSFNLLFCVAVRPLYEVCVCAFVVVSDTSPFIIDEEHGIVYSPSSRRADTMAQRLREMRAQRENLSPTASQIQDSELDDSPRPSLGNTPTDLSKQLDEEEETGLSDARRSSNSDEGEQQYHDLPSVKKTLSVRSKKESLDSGVTFSSLNKTKETVKVPASPKTKRPRRSRSGLAKQSFLDSFVHKTSSKSLTLDPEPEEEEVPDESRRSSYNSKKSEISSPLSSVTSRVSQNPLCLKETTADINVSDSGRRPSLSNRSTKAQSKEQDSLKSEEKKQKVLKKKKQAAVVTDCKEVLKPSGGDDDDSVFEDYFSSAKNTPGRGVSFVDSSKSLDLPTFDLVPQNRNRRKSSSQMTLPANTKPEKTVNSKSRHISDASFSTQVFDKVSNEPLTKTVKNTPGHKGSFVDSSKSLDLPTFDLVPQNRNRRKSSSQETFKANAKPEKTVDRVSVVDSSKSLDFPTFDLVPQNRNRRKSSSQMTLPANTKPEKTVESKSHHISDVSFSTQMFDKVSNEPSTKTVKNTPGHKGSFVDSSKSLDLPTFDLVPQHRNGRKSSSQETFKANAKPEKTVDRVSVVDSSKSLDFPTFDLVPQNRNRRKSSSQMTLPANTKPEKTVESKSHHISDVSFSTQMFDKVSNEPSTKTVKNTPGHKGSFVDSSKSLDLPTFDLVPQNRNGRKSSSQETFKANAKPEKTVDRVSVVDSSKSLDLPTFDLVPQNRNRRKSSSQMTLPANTKPEKTVDRVSVVDSSKSLDLPTFDFVPQNRNRSKKNSLETLPEKTIMEKTVDSKYVSETQKSFSAQMCDKVSNGPFTKTVKNTPGHKGSFVDSSKSVDLPTFDLVPQNRNRRKSSSQMTLPANTKPEKTVDSKYVSETQKSFSAQMCDKVSNGPFTKTVKNTPGHKGSFVDSSKSVDLPTFDLVPQNRNRRKSSSQMTLPANTKPEKTVDRSALWTLRNQWIYQPLTSSLKTEIEVRKNSLETLPEKTIMEKTVDRSALWTLRNQWIYQPLTSSLKTEIDVRTALWRLSQQTANLKRMSIANLSTALKLRSLNKCLIQYLMDQLQRLVDQAANPVCPIMRSQSKSLLQRDRGEEPSRTWTQATTIKAAPQMGSLTDALKCVASKGV</sequence>
<dbReference type="InterPro" id="IPR036420">
    <property type="entry name" value="BRCT_dom_sf"/>
</dbReference>
<feature type="domain" description="BRCT" evidence="2">
    <location>
        <begin position="6"/>
        <end position="98"/>
    </location>
</feature>
<dbReference type="Gene3D" id="3.40.50.10190">
    <property type="entry name" value="BRCT domain"/>
    <property type="match status" value="1"/>
</dbReference>
<feature type="compositionally biased region" description="Basic and acidic residues" evidence="1">
    <location>
        <begin position="417"/>
        <end position="431"/>
    </location>
</feature>
<dbReference type="GeneTree" id="ENSGT00390000018842"/>
<feature type="compositionally biased region" description="Low complexity" evidence="1">
    <location>
        <begin position="600"/>
        <end position="611"/>
    </location>
</feature>
<feature type="compositionally biased region" description="Polar residues" evidence="1">
    <location>
        <begin position="788"/>
        <end position="798"/>
    </location>
</feature>
<feature type="compositionally biased region" description="Low complexity" evidence="1">
    <location>
        <begin position="364"/>
        <end position="385"/>
    </location>
</feature>
<evidence type="ECO:0000313" key="3">
    <source>
        <dbReference type="Ensembl" id="ENSAMXP00000046397.1"/>
    </source>
</evidence>
<dbReference type="SUPFAM" id="SSF52113">
    <property type="entry name" value="BRCT domain"/>
    <property type="match status" value="1"/>
</dbReference>
<dbReference type="AlphaFoldDB" id="A0A3B1JVE5"/>
<organism evidence="3 4">
    <name type="scientific">Astyanax mexicanus</name>
    <name type="common">Blind cave fish</name>
    <name type="synonym">Astyanax fasciatus mexicanus</name>
    <dbReference type="NCBI Taxonomy" id="7994"/>
    <lineage>
        <taxon>Eukaryota</taxon>
        <taxon>Metazoa</taxon>
        <taxon>Chordata</taxon>
        <taxon>Craniata</taxon>
        <taxon>Vertebrata</taxon>
        <taxon>Euteleostomi</taxon>
        <taxon>Actinopterygii</taxon>
        <taxon>Neopterygii</taxon>
        <taxon>Teleostei</taxon>
        <taxon>Ostariophysi</taxon>
        <taxon>Characiformes</taxon>
        <taxon>Characoidei</taxon>
        <taxon>Acestrorhamphidae</taxon>
        <taxon>Acestrorhamphinae</taxon>
        <taxon>Astyanax</taxon>
    </lineage>
</organism>
<dbReference type="Ensembl" id="ENSAMXT00000055414.1">
    <property type="protein sequence ID" value="ENSAMXP00000046397.1"/>
    <property type="gene ID" value="ENSAMXG00000003815.2"/>
</dbReference>
<dbReference type="STRING" id="7994.ENSAMXP00000046397"/>
<keyword evidence="4" id="KW-1185">Reference proteome</keyword>
<feature type="region of interest" description="Disordered" evidence="1">
    <location>
        <begin position="664"/>
        <end position="772"/>
    </location>
</feature>
<evidence type="ECO:0000256" key="1">
    <source>
        <dbReference type="SAM" id="MobiDB-lite"/>
    </source>
</evidence>
<accession>A0A3B1JVE5</accession>
<feature type="region of interest" description="Disordered" evidence="1">
    <location>
        <begin position="1072"/>
        <end position="1091"/>
    </location>
</feature>
<dbReference type="InParanoid" id="A0A3B1JVE5"/>
<feature type="region of interest" description="Disordered" evidence="1">
    <location>
        <begin position="544"/>
        <end position="648"/>
    </location>
</feature>
<dbReference type="PROSITE" id="PS50172">
    <property type="entry name" value="BRCT"/>
    <property type="match status" value="1"/>
</dbReference>
<name>A0A3B1JVE5_ASTMX</name>
<dbReference type="Pfam" id="PF12738">
    <property type="entry name" value="PTCB-BRCT"/>
    <property type="match status" value="1"/>
</dbReference>
<dbReference type="SMART" id="SM00292">
    <property type="entry name" value="BRCT"/>
    <property type="match status" value="1"/>
</dbReference>
<feature type="region of interest" description="Disordered" evidence="1">
    <location>
        <begin position="216"/>
        <end position="438"/>
    </location>
</feature>
<proteinExistence type="predicted"/>
<dbReference type="InterPro" id="IPR022047">
    <property type="entry name" value="Microcephalin-like"/>
</dbReference>
<feature type="compositionally biased region" description="Basic and acidic residues" evidence="1">
    <location>
        <begin position="762"/>
        <end position="772"/>
    </location>
</feature>
<protein>
    <recommendedName>
        <fullName evidence="2">BRCT domain-containing protein</fullName>
    </recommendedName>
</protein>